<dbReference type="PROSITE" id="PS51186">
    <property type="entry name" value="GNAT"/>
    <property type="match status" value="1"/>
</dbReference>
<dbReference type="Proteomes" id="UP000231632">
    <property type="component" value="Unassembled WGS sequence"/>
</dbReference>
<reference evidence="2 3" key="1">
    <citation type="journal article" date="2017" name="Arch. Microbiol.">
        <title>Mariprofundus micogutta sp. nov., a novel iron-oxidizing zetaproteobacterium isolated from a deep-sea hydrothermal field at the Bayonnaise knoll of the Izu-Ogasawara arc, and a description of Mariprofundales ord. nov. and Zetaproteobacteria classis nov.</title>
        <authorList>
            <person name="Makita H."/>
            <person name="Tanaka E."/>
            <person name="Mitsunobu S."/>
            <person name="Miyazaki M."/>
            <person name="Nunoura T."/>
            <person name="Uematsu K."/>
            <person name="Takaki Y."/>
            <person name="Nishi S."/>
            <person name="Shimamura S."/>
            <person name="Takai K."/>
        </authorList>
    </citation>
    <scope>NUCLEOTIDE SEQUENCE [LARGE SCALE GENOMIC DNA]</scope>
    <source>
        <strain evidence="2 3">ET2</strain>
    </source>
</reference>
<dbReference type="PANTHER" id="PTHR43415:SF3">
    <property type="entry name" value="GNAT-FAMILY ACETYLTRANSFERASE"/>
    <property type="match status" value="1"/>
</dbReference>
<dbReference type="InterPro" id="IPR000182">
    <property type="entry name" value="GNAT_dom"/>
</dbReference>
<protein>
    <submittedName>
        <fullName evidence="2">Diamine N-acetyltransferase</fullName>
        <ecNumber evidence="2">2.3.1.57</ecNumber>
    </submittedName>
</protein>
<keyword evidence="2" id="KW-0808">Transferase</keyword>
<dbReference type="STRING" id="1921010.MMIC_P0699"/>
<organism evidence="2 3">
    <name type="scientific">Mariprofundus micogutta</name>
    <dbReference type="NCBI Taxonomy" id="1921010"/>
    <lineage>
        <taxon>Bacteria</taxon>
        <taxon>Pseudomonadati</taxon>
        <taxon>Pseudomonadota</taxon>
        <taxon>Candidatius Mariprofundia</taxon>
        <taxon>Mariprofundales</taxon>
        <taxon>Mariprofundaceae</taxon>
        <taxon>Mariprofundus</taxon>
    </lineage>
</organism>
<keyword evidence="2" id="KW-0012">Acyltransferase</keyword>
<dbReference type="RefSeq" id="WP_072659074.1">
    <property type="nucleotide sequence ID" value="NZ_BDFD01000004.1"/>
</dbReference>
<comment type="caution">
    <text evidence="2">The sequence shown here is derived from an EMBL/GenBank/DDBJ whole genome shotgun (WGS) entry which is preliminary data.</text>
</comment>
<dbReference type="InterPro" id="IPR016181">
    <property type="entry name" value="Acyl_CoA_acyltransferase"/>
</dbReference>
<dbReference type="Gene3D" id="3.40.630.30">
    <property type="match status" value="1"/>
</dbReference>
<evidence type="ECO:0000313" key="2">
    <source>
        <dbReference type="EMBL" id="GAV19742.1"/>
    </source>
</evidence>
<name>A0A1L8CLF6_9PROT</name>
<dbReference type="SUPFAM" id="SSF55729">
    <property type="entry name" value="Acyl-CoA N-acyltransferases (Nat)"/>
    <property type="match status" value="1"/>
</dbReference>
<dbReference type="GO" id="GO:0004145">
    <property type="term" value="F:diamine N-acetyltransferase activity"/>
    <property type="evidence" value="ECO:0007669"/>
    <property type="project" value="UniProtKB-EC"/>
</dbReference>
<keyword evidence="3" id="KW-1185">Reference proteome</keyword>
<dbReference type="EC" id="2.3.1.57" evidence="2"/>
<dbReference type="AlphaFoldDB" id="A0A1L8CLF6"/>
<feature type="domain" description="N-acetyltransferase" evidence="1">
    <location>
        <begin position="7"/>
        <end position="169"/>
    </location>
</feature>
<dbReference type="OrthoDB" id="143110at2"/>
<dbReference type="EMBL" id="BDFD01000004">
    <property type="protein sequence ID" value="GAV19742.1"/>
    <property type="molecule type" value="Genomic_DNA"/>
</dbReference>
<dbReference type="PANTHER" id="PTHR43415">
    <property type="entry name" value="SPERMIDINE N(1)-ACETYLTRANSFERASE"/>
    <property type="match status" value="1"/>
</dbReference>
<proteinExistence type="predicted"/>
<evidence type="ECO:0000313" key="3">
    <source>
        <dbReference type="Proteomes" id="UP000231632"/>
    </source>
</evidence>
<evidence type="ECO:0000259" key="1">
    <source>
        <dbReference type="PROSITE" id="PS51186"/>
    </source>
</evidence>
<accession>A0A1L8CLF6</accession>
<sequence>MIFGNKVLLRPPCDGDVAFLYALRNNFDLQFALLSRPKANSMVKVTAWIEKRLSEENTLFFLLADKESNEACGFIQLANIDLVSRSGSLGICMGTDYIGAGYAEEALDLFESYVKNTFNIRKVTLEVLSDNRRAIAFYLKSGYDEVGVWKQHVFQLGKFQDVTLMEKFL</sequence>
<gene>
    <name evidence="2" type="ORF">MMIC_P0699</name>
</gene>
<dbReference type="Pfam" id="PF13302">
    <property type="entry name" value="Acetyltransf_3"/>
    <property type="match status" value="1"/>
</dbReference>